<dbReference type="PANTHER" id="PTHR45679">
    <property type="entry name" value="ER DEGRADATION-ENHANCING ALPHA-MANNOSIDASE-LIKE PROTEIN 2"/>
    <property type="match status" value="1"/>
</dbReference>
<keyword evidence="8" id="KW-0732">Signal</keyword>
<evidence type="ECO:0000256" key="5">
    <source>
        <dbReference type="PIRSR" id="PIRSR601382-1"/>
    </source>
</evidence>
<comment type="cofactor">
    <cofactor evidence="6">
        <name>Ca(2+)</name>
        <dbReference type="ChEBI" id="CHEBI:29108"/>
    </cofactor>
</comment>
<dbReference type="InterPro" id="IPR003137">
    <property type="entry name" value="PA_domain"/>
</dbReference>
<evidence type="ECO:0000256" key="4">
    <source>
        <dbReference type="ARBA" id="ARBA00023180"/>
    </source>
</evidence>
<dbReference type="GO" id="GO:0044322">
    <property type="term" value="C:endoplasmic reticulum quality control compartment"/>
    <property type="evidence" value="ECO:0007669"/>
    <property type="project" value="GOC"/>
</dbReference>
<dbReference type="Proteomes" id="UP000724874">
    <property type="component" value="Unassembled WGS sequence"/>
</dbReference>
<dbReference type="GO" id="GO:0016020">
    <property type="term" value="C:membrane"/>
    <property type="evidence" value="ECO:0007669"/>
    <property type="project" value="InterPro"/>
</dbReference>
<protein>
    <recommendedName>
        <fullName evidence="7">alpha-1,2-Mannosidase</fullName>
        <ecNumber evidence="7">3.2.1.-</ecNumber>
    </recommendedName>
</protein>
<comment type="subcellular location">
    <subcellularLocation>
        <location evidence="1">Endoplasmic reticulum</location>
    </subcellularLocation>
</comment>
<comment type="caution">
    <text evidence="10">The sequence shown here is derived from an EMBL/GenBank/DDBJ whole genome shotgun (WGS) entry which is preliminary data.</text>
</comment>
<evidence type="ECO:0000259" key="9">
    <source>
        <dbReference type="Pfam" id="PF02225"/>
    </source>
</evidence>
<dbReference type="Pfam" id="PF01532">
    <property type="entry name" value="Glyco_hydro_47"/>
    <property type="match status" value="1"/>
</dbReference>
<dbReference type="Gene3D" id="1.50.10.10">
    <property type="match status" value="1"/>
</dbReference>
<evidence type="ECO:0000256" key="8">
    <source>
        <dbReference type="SAM" id="SignalP"/>
    </source>
</evidence>
<keyword evidence="4" id="KW-0325">Glycoprotein</keyword>
<accession>A0A9P5P2X3</accession>
<dbReference type="GO" id="GO:0004571">
    <property type="term" value="F:mannosyl-oligosaccharide 1,2-alpha-mannosidase activity"/>
    <property type="evidence" value="ECO:0007669"/>
    <property type="project" value="InterPro"/>
</dbReference>
<evidence type="ECO:0000256" key="2">
    <source>
        <dbReference type="ARBA" id="ARBA00007658"/>
    </source>
</evidence>
<sequence>MQWARYWLECLLIVLVLAVNGFHWFHATDASSPLVNASTWTTQRKLAAREKTRELWYHGFESYMTFAFPLDELTPLSCSGQGPDWANPANIASNDVAGNFSLTLIDVLDTFVVLDDRQGFEKAVKNVIDWVSFDVNTKPQVFETTIRVLGGLLSGHIFANQTGQPFHLPWYRGELLSMAHDLGERLLPAFSTPTGLPYARINLRHGLVKGETLETCTAGAGSLILEFATLSRLTGDDRFEKAAYRAFFAIWNRKSDIDLVGNTINTWTGKWTHPETTGIGAGVDSFYEYALKWYIMSGEYYFRKSNQTIHVFEGELEFLDVWDDAYAAVMRYSRTKDGHWYRTVHMHTGDPAYHTIDSLSAFWPGLQVLAGDVQNAIRLHMMYYNLWRQHSGLPEVYDTNYKTATSLQYPLRPGKIYVILFEQGCDFALEFIESTWYLYRATRDPFYLDVGERVLFDLTTRAKVACGLSGIQDLRTNKRDDRMESFALSETLKYLYLLFDEENPLHSDESNYVFTTEGHILTLGRDHMRSPAPARKRMRNVEAHQCPVYVPSIAGSDHRGGSSGLVQGIRSRPDVDYSRYLVGVSPSSTEEQYWSPDGWCDKPNVEPYTYEFILSPHGKPVAEDLSPSLVKVGILADGYIIHNVTGIRTQIVQRLDGQGYDIRKLGHYSVRPGQLVYINDSSIFPSGTDNNMSQDELLRRDAEVFLRIFIPQTDPIQQVKAFPLNSQAVDVSITAYAAKFGADLSSYALPQKSDQTIAMRNSEGLAIHRDAENFHGCDPYQKSFSNSVLLVHRGHCTFLEKLVHARDALAVGIIIVSNEEMGINPTANADELADVGDLSNVGIVLLTKTIGQALEEMVVASKNCKHSRSWYLWRIPVEQEEEQPKDPNRILYINGHALINTRLLV</sequence>
<feature type="active site" description="Proton donor" evidence="5">
    <location>
        <position position="143"/>
    </location>
</feature>
<reference evidence="10" key="1">
    <citation type="submission" date="2020-11" db="EMBL/GenBank/DDBJ databases">
        <authorList>
            <consortium name="DOE Joint Genome Institute"/>
            <person name="Ahrendt S."/>
            <person name="Riley R."/>
            <person name="Andreopoulos W."/>
            <person name="LaButti K."/>
            <person name="Pangilinan J."/>
            <person name="Ruiz-duenas F.J."/>
            <person name="Barrasa J.M."/>
            <person name="Sanchez-Garcia M."/>
            <person name="Camarero S."/>
            <person name="Miyauchi S."/>
            <person name="Serrano A."/>
            <person name="Linde D."/>
            <person name="Babiker R."/>
            <person name="Drula E."/>
            <person name="Ayuso-Fernandez I."/>
            <person name="Pacheco R."/>
            <person name="Padilla G."/>
            <person name="Ferreira P."/>
            <person name="Barriuso J."/>
            <person name="Kellner H."/>
            <person name="Castanera R."/>
            <person name="Alfaro M."/>
            <person name="Ramirez L."/>
            <person name="Pisabarro A.G."/>
            <person name="Kuo A."/>
            <person name="Tritt A."/>
            <person name="Lipzen A."/>
            <person name="He G."/>
            <person name="Yan M."/>
            <person name="Ng V."/>
            <person name="Cullen D."/>
            <person name="Martin F."/>
            <person name="Rosso M.-N."/>
            <person name="Henrissat B."/>
            <person name="Hibbett D."/>
            <person name="Martinez A.T."/>
            <person name="Grigoriev I.V."/>
        </authorList>
    </citation>
    <scope>NUCLEOTIDE SEQUENCE</scope>
    <source>
        <strain evidence="10">AH 44721</strain>
    </source>
</reference>
<keyword evidence="11" id="KW-1185">Reference proteome</keyword>
<keyword evidence="7" id="KW-0378">Hydrolase</keyword>
<dbReference type="Pfam" id="PF02225">
    <property type="entry name" value="PA"/>
    <property type="match status" value="1"/>
</dbReference>
<dbReference type="PANTHER" id="PTHR45679:SF5">
    <property type="entry name" value="ER DEGRADATION-ENHANCING ALPHA-MANNOSIDASE-LIKE PROTEIN 1"/>
    <property type="match status" value="1"/>
</dbReference>
<dbReference type="InterPro" id="IPR044674">
    <property type="entry name" value="EDEM1/2/3"/>
</dbReference>
<dbReference type="Gene3D" id="3.50.30.30">
    <property type="match status" value="1"/>
</dbReference>
<dbReference type="GO" id="GO:0036503">
    <property type="term" value="P:ERAD pathway"/>
    <property type="evidence" value="ECO:0007669"/>
    <property type="project" value="UniProtKB-ARBA"/>
</dbReference>
<dbReference type="GO" id="GO:0005975">
    <property type="term" value="P:carbohydrate metabolic process"/>
    <property type="evidence" value="ECO:0007669"/>
    <property type="project" value="InterPro"/>
</dbReference>
<keyword evidence="6" id="KW-0479">Metal-binding</keyword>
<dbReference type="PRINTS" id="PR00747">
    <property type="entry name" value="GLYHDRLASE47"/>
</dbReference>
<evidence type="ECO:0000256" key="7">
    <source>
        <dbReference type="RuleBase" id="RU361193"/>
    </source>
</evidence>
<comment type="similarity">
    <text evidence="2 7">Belongs to the glycosyl hydrolase 47 family.</text>
</comment>
<keyword evidence="6" id="KW-0106">Calcium</keyword>
<evidence type="ECO:0000313" key="10">
    <source>
        <dbReference type="EMBL" id="KAF8913826.1"/>
    </source>
</evidence>
<dbReference type="InterPro" id="IPR036026">
    <property type="entry name" value="Seven-hairpin_glycosidases"/>
</dbReference>
<dbReference type="OrthoDB" id="8118055at2759"/>
<evidence type="ECO:0000256" key="1">
    <source>
        <dbReference type="ARBA" id="ARBA00004240"/>
    </source>
</evidence>
<feature type="active site" evidence="5">
    <location>
        <position position="284"/>
    </location>
</feature>
<evidence type="ECO:0000313" key="11">
    <source>
        <dbReference type="Proteomes" id="UP000724874"/>
    </source>
</evidence>
<name>A0A9P5P2X3_GYMJU</name>
<feature type="active site" description="Proton donor" evidence="5">
    <location>
        <position position="395"/>
    </location>
</feature>
<dbReference type="SUPFAM" id="SSF52025">
    <property type="entry name" value="PA domain"/>
    <property type="match status" value="1"/>
</dbReference>
<dbReference type="AlphaFoldDB" id="A0A9P5P2X3"/>
<feature type="binding site" evidence="6">
    <location>
        <position position="516"/>
    </location>
    <ligand>
        <name>Ca(2+)</name>
        <dbReference type="ChEBI" id="CHEBI:29108"/>
    </ligand>
</feature>
<gene>
    <name evidence="10" type="ORF">CPB84DRAFT_1832686</name>
</gene>
<dbReference type="SUPFAM" id="SSF48225">
    <property type="entry name" value="Seven-hairpin glycosidases"/>
    <property type="match status" value="1"/>
</dbReference>
<dbReference type="EMBL" id="JADNYJ010000001">
    <property type="protein sequence ID" value="KAF8913826.1"/>
    <property type="molecule type" value="Genomic_DNA"/>
</dbReference>
<feature type="active site" evidence="5">
    <location>
        <position position="430"/>
    </location>
</feature>
<organism evidence="10 11">
    <name type="scientific">Gymnopilus junonius</name>
    <name type="common">Spectacular rustgill mushroom</name>
    <name type="synonym">Gymnopilus spectabilis subsp. junonius</name>
    <dbReference type="NCBI Taxonomy" id="109634"/>
    <lineage>
        <taxon>Eukaryota</taxon>
        <taxon>Fungi</taxon>
        <taxon>Dikarya</taxon>
        <taxon>Basidiomycota</taxon>
        <taxon>Agaricomycotina</taxon>
        <taxon>Agaricomycetes</taxon>
        <taxon>Agaricomycetidae</taxon>
        <taxon>Agaricales</taxon>
        <taxon>Agaricineae</taxon>
        <taxon>Hymenogastraceae</taxon>
        <taxon>Gymnopilus</taxon>
    </lineage>
</organism>
<dbReference type="InterPro" id="IPR012341">
    <property type="entry name" value="6hp_glycosidase-like_sf"/>
</dbReference>
<dbReference type="GO" id="GO:0005509">
    <property type="term" value="F:calcium ion binding"/>
    <property type="evidence" value="ECO:0007669"/>
    <property type="project" value="InterPro"/>
</dbReference>
<proteinExistence type="inferred from homology"/>
<dbReference type="InterPro" id="IPR046450">
    <property type="entry name" value="PA_dom_sf"/>
</dbReference>
<evidence type="ECO:0000256" key="3">
    <source>
        <dbReference type="ARBA" id="ARBA00022824"/>
    </source>
</evidence>
<dbReference type="InterPro" id="IPR001382">
    <property type="entry name" value="Glyco_hydro_47"/>
</dbReference>
<feature type="signal peptide" evidence="8">
    <location>
        <begin position="1"/>
        <end position="18"/>
    </location>
</feature>
<dbReference type="EC" id="3.2.1.-" evidence="7"/>
<keyword evidence="7" id="KW-0326">Glycosidase</keyword>
<keyword evidence="3" id="KW-0256">Endoplasmic reticulum</keyword>
<evidence type="ECO:0000256" key="6">
    <source>
        <dbReference type="PIRSR" id="PIRSR601382-2"/>
    </source>
</evidence>
<feature type="chain" id="PRO_5040402942" description="alpha-1,2-Mannosidase" evidence="8">
    <location>
        <begin position="19"/>
        <end position="905"/>
    </location>
</feature>
<feature type="domain" description="PA" evidence="9">
    <location>
        <begin position="775"/>
        <end position="854"/>
    </location>
</feature>
<dbReference type="GO" id="GO:1904380">
    <property type="term" value="P:endoplasmic reticulum mannose trimming"/>
    <property type="evidence" value="ECO:0007669"/>
    <property type="project" value="InterPro"/>
</dbReference>